<dbReference type="InterPro" id="IPR017438">
    <property type="entry name" value="ATP-NAD_kinase_N"/>
</dbReference>
<evidence type="ECO:0000256" key="2">
    <source>
        <dbReference type="ARBA" id="ARBA00005983"/>
    </source>
</evidence>
<dbReference type="Pfam" id="PF19279">
    <property type="entry name" value="YegS_C"/>
    <property type="match status" value="1"/>
</dbReference>
<evidence type="ECO:0000256" key="7">
    <source>
        <dbReference type="ARBA" id="ARBA00022840"/>
    </source>
</evidence>
<dbReference type="EMBL" id="JAIQUM010000044">
    <property type="protein sequence ID" value="MBZ5752016.1"/>
    <property type="molecule type" value="Genomic_DNA"/>
</dbReference>
<keyword evidence="10" id="KW-1208">Phospholipid metabolism</keyword>
<evidence type="ECO:0000256" key="9">
    <source>
        <dbReference type="ARBA" id="ARBA00023209"/>
    </source>
</evidence>
<evidence type="ECO:0000256" key="10">
    <source>
        <dbReference type="ARBA" id="ARBA00023264"/>
    </source>
</evidence>
<protein>
    <submittedName>
        <fullName evidence="12">Diacylglycerol kinase family lipid kinase</fullName>
    </submittedName>
</protein>
<dbReference type="InterPro" id="IPR001206">
    <property type="entry name" value="Diacylglycerol_kinase_cat_dom"/>
</dbReference>
<evidence type="ECO:0000259" key="11">
    <source>
        <dbReference type="PROSITE" id="PS50146"/>
    </source>
</evidence>
<feature type="domain" description="DAGKc" evidence="11">
    <location>
        <begin position="1"/>
        <end position="136"/>
    </location>
</feature>
<comment type="caution">
    <text evidence="12">The sequence shown here is derived from an EMBL/GenBank/DDBJ whole genome shotgun (WGS) entry which is preliminary data.</text>
</comment>
<keyword evidence="3" id="KW-0444">Lipid biosynthesis</keyword>
<dbReference type="InterPro" id="IPR016064">
    <property type="entry name" value="NAD/diacylglycerol_kinase_sf"/>
</dbReference>
<keyword evidence="13" id="KW-1185">Reference proteome</keyword>
<dbReference type="SUPFAM" id="SSF111331">
    <property type="entry name" value="NAD kinase/diacylglycerol kinase-like"/>
    <property type="match status" value="1"/>
</dbReference>
<keyword evidence="6 12" id="KW-0418">Kinase</keyword>
<dbReference type="GO" id="GO:0016301">
    <property type="term" value="F:kinase activity"/>
    <property type="evidence" value="ECO:0007669"/>
    <property type="project" value="UniProtKB-KW"/>
</dbReference>
<organism evidence="12 13">
    <name type="scientific">Metabacillus rhizolycopersici</name>
    <dbReference type="NCBI Taxonomy" id="2875709"/>
    <lineage>
        <taxon>Bacteria</taxon>
        <taxon>Bacillati</taxon>
        <taxon>Bacillota</taxon>
        <taxon>Bacilli</taxon>
        <taxon>Bacillales</taxon>
        <taxon>Bacillaceae</taxon>
        <taxon>Metabacillus</taxon>
    </lineage>
</organism>
<evidence type="ECO:0000256" key="5">
    <source>
        <dbReference type="ARBA" id="ARBA00022741"/>
    </source>
</evidence>
<dbReference type="Pfam" id="PF00781">
    <property type="entry name" value="DAGK_cat"/>
    <property type="match status" value="1"/>
</dbReference>
<comment type="similarity">
    <text evidence="2">Belongs to the diacylglycerol/lipid kinase family.</text>
</comment>
<dbReference type="PANTHER" id="PTHR12358:SF54">
    <property type="entry name" value="SPHINGOSINE KINASE RELATED PROTEIN"/>
    <property type="match status" value="1"/>
</dbReference>
<accession>A0ABS7UUL9</accession>
<dbReference type="RefSeq" id="WP_224140382.1">
    <property type="nucleotide sequence ID" value="NZ_JAIQUM010000044.1"/>
</dbReference>
<dbReference type="PANTHER" id="PTHR12358">
    <property type="entry name" value="SPHINGOSINE KINASE"/>
    <property type="match status" value="1"/>
</dbReference>
<dbReference type="NCBIfam" id="TIGR00147">
    <property type="entry name" value="YegS/Rv2252/BmrU family lipid kinase"/>
    <property type="match status" value="1"/>
</dbReference>
<dbReference type="SMART" id="SM00046">
    <property type="entry name" value="DAGKc"/>
    <property type="match status" value="1"/>
</dbReference>
<keyword evidence="9" id="KW-0594">Phospholipid biosynthesis</keyword>
<evidence type="ECO:0000313" key="12">
    <source>
        <dbReference type="EMBL" id="MBZ5752016.1"/>
    </source>
</evidence>
<keyword evidence="7" id="KW-0067">ATP-binding</keyword>
<dbReference type="InterPro" id="IPR050187">
    <property type="entry name" value="Lipid_Phosphate_FormReg"/>
</dbReference>
<dbReference type="PROSITE" id="PS50146">
    <property type="entry name" value="DAGK"/>
    <property type="match status" value="1"/>
</dbReference>
<name>A0ABS7UUL9_9BACI</name>
<evidence type="ECO:0000256" key="4">
    <source>
        <dbReference type="ARBA" id="ARBA00022679"/>
    </source>
</evidence>
<keyword evidence="8" id="KW-0443">Lipid metabolism</keyword>
<evidence type="ECO:0000256" key="8">
    <source>
        <dbReference type="ARBA" id="ARBA00023098"/>
    </source>
</evidence>
<proteinExistence type="inferred from homology"/>
<dbReference type="InterPro" id="IPR045540">
    <property type="entry name" value="YegS/DAGK_C"/>
</dbReference>
<sequence>MNGLFFIINPAAGHGRGSKVWGKVKKELERKKISYRSFFTEYPGHAEILARQVATIQNYHLNTIIVVGGEGTMYEVVNGLSSFNNIQIGFIRAGNGNDFLRGVKLRARPVKTIRSILQRLKQPVKLDDLGVFRLEGKKSYYFTESIGIGLDAEVVKVSEEIPLKNLMVMLHMNYFTFIIAFFKVFFRYQPVALQVSVDGRMTTYTNMWFITTSALPSHYGKMKGATNEDPADGNLDVTIVRNINRLQLFMLLTFRLVGKRLKSEAIETFRCKAIKVHSESPLLVQADGEIVGEVPVIISVRKSHIALLK</sequence>
<evidence type="ECO:0000256" key="1">
    <source>
        <dbReference type="ARBA" id="ARBA00001946"/>
    </source>
</evidence>
<comment type="cofactor">
    <cofactor evidence="1">
        <name>Mg(2+)</name>
        <dbReference type="ChEBI" id="CHEBI:18420"/>
    </cofactor>
</comment>
<keyword evidence="5" id="KW-0547">Nucleotide-binding</keyword>
<evidence type="ECO:0000256" key="3">
    <source>
        <dbReference type="ARBA" id="ARBA00022516"/>
    </source>
</evidence>
<dbReference type="Gene3D" id="3.40.50.10330">
    <property type="entry name" value="Probable inorganic polyphosphate/atp-NAD kinase, domain 1"/>
    <property type="match status" value="1"/>
</dbReference>
<reference evidence="12" key="1">
    <citation type="submission" date="2024-05" db="EMBL/GenBank/DDBJ databases">
        <title>Metabacillus sp. nov., isolated from the rhizosphere soil of tomato plants.</title>
        <authorList>
            <person name="Ma R."/>
        </authorList>
    </citation>
    <scope>NUCLEOTIDE SEQUENCE</scope>
    <source>
        <strain evidence="12">DBTR6</strain>
    </source>
</reference>
<dbReference type="InterPro" id="IPR005218">
    <property type="entry name" value="Diacylglycerol/lipid_kinase"/>
</dbReference>
<evidence type="ECO:0000256" key="6">
    <source>
        <dbReference type="ARBA" id="ARBA00022777"/>
    </source>
</evidence>
<evidence type="ECO:0000313" key="13">
    <source>
        <dbReference type="Proteomes" id="UP001165287"/>
    </source>
</evidence>
<gene>
    <name evidence="12" type="ORF">K9V48_17605</name>
</gene>
<dbReference type="Proteomes" id="UP001165287">
    <property type="component" value="Unassembled WGS sequence"/>
</dbReference>
<keyword evidence="4" id="KW-0808">Transferase</keyword>
<dbReference type="Gene3D" id="2.60.200.40">
    <property type="match status" value="1"/>
</dbReference>